<reference evidence="4 5" key="1">
    <citation type="submission" date="2020-08" db="EMBL/GenBank/DDBJ databases">
        <authorList>
            <person name="Hejnol A."/>
        </authorList>
    </citation>
    <scope>NUCLEOTIDE SEQUENCE [LARGE SCALE GENOMIC DNA]</scope>
</reference>
<organism evidence="4 5">
    <name type="scientific">Dimorphilus gyrociliatus</name>
    <dbReference type="NCBI Taxonomy" id="2664684"/>
    <lineage>
        <taxon>Eukaryota</taxon>
        <taxon>Metazoa</taxon>
        <taxon>Spiralia</taxon>
        <taxon>Lophotrochozoa</taxon>
        <taxon>Annelida</taxon>
        <taxon>Polychaeta</taxon>
        <taxon>Polychaeta incertae sedis</taxon>
        <taxon>Dinophilidae</taxon>
        <taxon>Dimorphilus</taxon>
    </lineage>
</organism>
<dbReference type="EMBL" id="CAJFCJ010000019">
    <property type="protein sequence ID" value="CAD5123377.1"/>
    <property type="molecule type" value="Genomic_DNA"/>
</dbReference>
<comment type="caution">
    <text evidence="4">The sequence shown here is derived from an EMBL/GenBank/DDBJ whole genome shotgun (WGS) entry which is preliminary data.</text>
</comment>
<dbReference type="SUPFAM" id="SSF54999">
    <property type="entry name" value="Ribosomal protein S10"/>
    <property type="match status" value="1"/>
</dbReference>
<name>A0A7I8W6U1_9ANNE</name>
<dbReference type="AlphaFoldDB" id="A0A7I8W6U1"/>
<keyword evidence="5" id="KW-1185">Reference proteome</keyword>
<dbReference type="Gene3D" id="3.30.70.600">
    <property type="entry name" value="Ribosomal protein S10 domain"/>
    <property type="match status" value="1"/>
</dbReference>
<dbReference type="GO" id="GO:1990904">
    <property type="term" value="C:ribonucleoprotein complex"/>
    <property type="evidence" value="ECO:0007669"/>
    <property type="project" value="UniProtKB-KW"/>
</dbReference>
<gene>
    <name evidence="4" type="ORF">DGYR_LOCUS11061</name>
</gene>
<dbReference type="InterPro" id="IPR027487">
    <property type="entry name" value="Ribosomal_mL48"/>
</dbReference>
<dbReference type="OrthoDB" id="5984298at2759"/>
<dbReference type="InterPro" id="IPR036838">
    <property type="entry name" value="Ribosomal_uS10_dom_sf"/>
</dbReference>
<keyword evidence="2" id="KW-0687">Ribonucleoprotein</keyword>
<evidence type="ECO:0000313" key="4">
    <source>
        <dbReference type="EMBL" id="CAD5123377.1"/>
    </source>
</evidence>
<evidence type="ECO:0000256" key="2">
    <source>
        <dbReference type="ARBA" id="ARBA00023274"/>
    </source>
</evidence>
<dbReference type="GO" id="GO:0005761">
    <property type="term" value="C:mitochondrial ribosome"/>
    <property type="evidence" value="ECO:0007669"/>
    <property type="project" value="InterPro"/>
</dbReference>
<evidence type="ECO:0000259" key="3">
    <source>
        <dbReference type="SMART" id="SM01403"/>
    </source>
</evidence>
<feature type="domain" description="Small ribosomal subunit protein uS10" evidence="3">
    <location>
        <begin position="47"/>
        <end position="141"/>
    </location>
</feature>
<evidence type="ECO:0000256" key="1">
    <source>
        <dbReference type="ARBA" id="ARBA00022980"/>
    </source>
</evidence>
<dbReference type="InterPro" id="IPR027486">
    <property type="entry name" value="Ribosomal_uS10_dom"/>
</dbReference>
<dbReference type="PANTHER" id="PTHR13473">
    <property type="entry name" value="MITOCHONDRIAL RIBOSOMAL PROTEIN L48"/>
    <property type="match status" value="1"/>
</dbReference>
<dbReference type="Pfam" id="PF00338">
    <property type="entry name" value="Ribosomal_S10"/>
    <property type="match status" value="1"/>
</dbReference>
<evidence type="ECO:0000313" key="5">
    <source>
        <dbReference type="Proteomes" id="UP000549394"/>
    </source>
</evidence>
<protein>
    <submittedName>
        <fullName evidence="4">DgyrCDS11733</fullName>
    </submittedName>
</protein>
<sequence length="178" mass="20750">MLRLSKAILRTNCPLNRKICTSTISRGVWEPDYINQPPEIPEYQPLNIQLRGYDYVTLESFARYAHRLSDRLGLDVEVYPVPPRTNSVNVFKPNSTKVADTYKLSNYERIIRLLKMPSNVAPILLDTLQCNMPEGVSMTVKEPQEDEDEFRYVPDLMLQDLFQQVAEIDKTREDRKKK</sequence>
<keyword evidence="1" id="KW-0689">Ribosomal protein</keyword>
<dbReference type="PANTHER" id="PTHR13473:SF0">
    <property type="entry name" value="LARGE RIBOSOMAL SUBUNIT PROTEIN ML48"/>
    <property type="match status" value="1"/>
</dbReference>
<dbReference type="Proteomes" id="UP000549394">
    <property type="component" value="Unassembled WGS sequence"/>
</dbReference>
<proteinExistence type="predicted"/>
<accession>A0A7I8W6U1</accession>
<dbReference type="SMART" id="SM01403">
    <property type="entry name" value="Ribosomal_S10"/>
    <property type="match status" value="1"/>
</dbReference>